<name>A0A6A5W0G3_9PLEO</name>
<dbReference type="OrthoDB" id="3799661at2759"/>
<dbReference type="Proteomes" id="UP000799779">
    <property type="component" value="Unassembled WGS sequence"/>
</dbReference>
<gene>
    <name evidence="1" type="ORF">P154DRAFT_539634</name>
</gene>
<dbReference type="AlphaFoldDB" id="A0A6A5W0G3"/>
<evidence type="ECO:0000313" key="1">
    <source>
        <dbReference type="EMBL" id="KAF1994399.1"/>
    </source>
</evidence>
<reference evidence="1" key="1">
    <citation type="journal article" date="2020" name="Stud. Mycol.">
        <title>101 Dothideomycetes genomes: a test case for predicting lifestyles and emergence of pathogens.</title>
        <authorList>
            <person name="Haridas S."/>
            <person name="Albert R."/>
            <person name="Binder M."/>
            <person name="Bloem J."/>
            <person name="Labutti K."/>
            <person name="Salamov A."/>
            <person name="Andreopoulos B."/>
            <person name="Baker S."/>
            <person name="Barry K."/>
            <person name="Bills G."/>
            <person name="Bluhm B."/>
            <person name="Cannon C."/>
            <person name="Castanera R."/>
            <person name="Culley D."/>
            <person name="Daum C."/>
            <person name="Ezra D."/>
            <person name="Gonzalez J."/>
            <person name="Henrissat B."/>
            <person name="Kuo A."/>
            <person name="Liang C."/>
            <person name="Lipzen A."/>
            <person name="Lutzoni F."/>
            <person name="Magnuson J."/>
            <person name="Mondo S."/>
            <person name="Nolan M."/>
            <person name="Ohm R."/>
            <person name="Pangilinan J."/>
            <person name="Park H.-J."/>
            <person name="Ramirez L."/>
            <person name="Alfaro M."/>
            <person name="Sun H."/>
            <person name="Tritt A."/>
            <person name="Yoshinaga Y."/>
            <person name="Zwiers L.-H."/>
            <person name="Turgeon B."/>
            <person name="Goodwin S."/>
            <person name="Spatafora J."/>
            <person name="Crous P."/>
            <person name="Grigoriev I."/>
        </authorList>
    </citation>
    <scope>NUCLEOTIDE SEQUENCE</scope>
    <source>
        <strain evidence="1">CBS 123094</strain>
    </source>
</reference>
<protein>
    <submittedName>
        <fullName evidence="1">Uncharacterized protein</fullName>
    </submittedName>
</protein>
<keyword evidence="2" id="KW-1185">Reference proteome</keyword>
<organism evidence="1 2">
    <name type="scientific">Amniculicola lignicola CBS 123094</name>
    <dbReference type="NCBI Taxonomy" id="1392246"/>
    <lineage>
        <taxon>Eukaryota</taxon>
        <taxon>Fungi</taxon>
        <taxon>Dikarya</taxon>
        <taxon>Ascomycota</taxon>
        <taxon>Pezizomycotina</taxon>
        <taxon>Dothideomycetes</taxon>
        <taxon>Pleosporomycetidae</taxon>
        <taxon>Pleosporales</taxon>
        <taxon>Amniculicolaceae</taxon>
        <taxon>Amniculicola</taxon>
    </lineage>
</organism>
<sequence length="148" mass="16586">MRPHGRKRRKAKLLKGFTIEDLKQEHRDAIWRISHCRRKKSNGATVATGKIHTVIGAIHLAWYHSVIPKTFRDMRFLFSERADVDLLIGTESIVNHNLISPPNLNFVDTVGSSGTLANQTLSAQTLAEKKLLVPGRGLSKPRGMLSKI</sequence>
<dbReference type="EMBL" id="ML977662">
    <property type="protein sequence ID" value="KAF1994399.1"/>
    <property type="molecule type" value="Genomic_DNA"/>
</dbReference>
<proteinExistence type="predicted"/>
<evidence type="ECO:0000313" key="2">
    <source>
        <dbReference type="Proteomes" id="UP000799779"/>
    </source>
</evidence>
<accession>A0A6A5W0G3</accession>